<dbReference type="EC" id="2.4.99.28" evidence="19"/>
<dbReference type="Pfam" id="PF01098">
    <property type="entry name" value="FTSW_RODA_SPOVE"/>
    <property type="match status" value="1"/>
</dbReference>
<evidence type="ECO:0000256" key="7">
    <source>
        <dbReference type="ARBA" id="ARBA00022692"/>
    </source>
</evidence>
<keyword evidence="23" id="KW-1185">Reference proteome</keyword>
<dbReference type="GO" id="GO:0008955">
    <property type="term" value="F:peptidoglycan glycosyltransferase activity"/>
    <property type="evidence" value="ECO:0007669"/>
    <property type="project" value="UniProtKB-EC"/>
</dbReference>
<name>F2NG71_DESAR</name>
<dbReference type="RefSeq" id="WP_013705597.1">
    <property type="nucleotide sequence ID" value="NC_015388.1"/>
</dbReference>
<dbReference type="eggNOG" id="COG0772">
    <property type="taxonomic scope" value="Bacteria"/>
</dbReference>
<dbReference type="PROSITE" id="PS00428">
    <property type="entry name" value="FTSW_RODA_SPOVE"/>
    <property type="match status" value="1"/>
</dbReference>
<dbReference type="NCBIfam" id="TIGR02614">
    <property type="entry name" value="ftsW"/>
    <property type="match status" value="1"/>
</dbReference>
<keyword evidence="11 21" id="KW-0472">Membrane</keyword>
<evidence type="ECO:0000256" key="8">
    <source>
        <dbReference type="ARBA" id="ARBA00022960"/>
    </source>
</evidence>
<comment type="pathway">
    <text evidence="2">Cell wall biogenesis; peptidoglycan biosynthesis.</text>
</comment>
<evidence type="ECO:0000313" key="23">
    <source>
        <dbReference type="Proteomes" id="UP000000483"/>
    </source>
</evidence>
<sequence length="394" mass="42955">MKDTTPASAPPECDHLLMIAPLLLLGIGLVMVFSSSGVLAVDRYQDPTFFLKKQLLYAVLGTGLMLFIRRIPYQLYNRLAYLILFISLFLLIIVLIPGVGVRIRSASRWLRLGPLVIQPSEFAKLAIIIFLAYSMARKQEKIRYFSIGFLPHIIIAGIFIVLIEKEPDFGTAMALAGITFLMLFVGGTRLTHIFLAVIAASPLVVYVILKNKMRLERMTTFIDPWKNPQEAGYQLVHSLQALGSGGFWGLGIGKSREKLFYLPDSHTDFIFSILAEEIGFLGVLIVICLFLIILMRGIAASLKAQDNFGAYLAIGLTALIGLQAAINMAVVSGILPTKGLSLPFLSYGGSSLIVNMVAIGILLNISSQGRGTKEALTRSPKGAIIPARGVQAGK</sequence>
<dbReference type="AlphaFoldDB" id="F2NG71"/>
<dbReference type="InterPro" id="IPR018365">
    <property type="entry name" value="Cell_cycle_FtsW-rel_CS"/>
</dbReference>
<feature type="transmembrane region" description="Helical" evidence="21">
    <location>
        <begin position="230"/>
        <end position="250"/>
    </location>
</feature>
<keyword evidence="9" id="KW-0573">Peptidoglycan synthesis</keyword>
<dbReference type="GO" id="GO:0005886">
    <property type="term" value="C:plasma membrane"/>
    <property type="evidence" value="ECO:0007669"/>
    <property type="project" value="UniProtKB-SubCell"/>
</dbReference>
<dbReference type="GO" id="GO:0009252">
    <property type="term" value="P:peptidoglycan biosynthetic process"/>
    <property type="evidence" value="ECO:0007669"/>
    <property type="project" value="UniProtKB-KW"/>
</dbReference>
<evidence type="ECO:0000256" key="6">
    <source>
        <dbReference type="ARBA" id="ARBA00022679"/>
    </source>
</evidence>
<evidence type="ECO:0000313" key="22">
    <source>
        <dbReference type="EMBL" id="AEB08484.1"/>
    </source>
</evidence>
<dbReference type="GO" id="GO:0032153">
    <property type="term" value="C:cell division site"/>
    <property type="evidence" value="ECO:0007669"/>
    <property type="project" value="TreeGrafter"/>
</dbReference>
<evidence type="ECO:0000256" key="19">
    <source>
        <dbReference type="ARBA" id="ARBA00044770"/>
    </source>
</evidence>
<gene>
    <name evidence="22" type="ordered locus">Desac_0598</name>
</gene>
<evidence type="ECO:0000256" key="5">
    <source>
        <dbReference type="ARBA" id="ARBA00022676"/>
    </source>
</evidence>
<dbReference type="GO" id="GO:0071555">
    <property type="term" value="P:cell wall organization"/>
    <property type="evidence" value="ECO:0007669"/>
    <property type="project" value="UniProtKB-KW"/>
</dbReference>
<comment type="catalytic activity">
    <reaction evidence="20">
        <text>[GlcNAc-(1-&gt;4)-Mur2Ac(oyl-L-Ala-gamma-D-Glu-L-Lys-D-Ala-D-Ala)](n)-di-trans,octa-cis-undecaprenyl diphosphate + beta-D-GlcNAc-(1-&gt;4)-Mur2Ac(oyl-L-Ala-gamma-D-Glu-L-Lys-D-Ala-D-Ala)-di-trans,octa-cis-undecaprenyl diphosphate = [GlcNAc-(1-&gt;4)-Mur2Ac(oyl-L-Ala-gamma-D-Glu-L-Lys-D-Ala-D-Ala)](n+1)-di-trans,octa-cis-undecaprenyl diphosphate + di-trans,octa-cis-undecaprenyl diphosphate + H(+)</text>
        <dbReference type="Rhea" id="RHEA:23708"/>
        <dbReference type="Rhea" id="RHEA-COMP:9602"/>
        <dbReference type="Rhea" id="RHEA-COMP:9603"/>
        <dbReference type="ChEBI" id="CHEBI:15378"/>
        <dbReference type="ChEBI" id="CHEBI:58405"/>
        <dbReference type="ChEBI" id="CHEBI:60033"/>
        <dbReference type="ChEBI" id="CHEBI:78435"/>
        <dbReference type="EC" id="2.4.99.28"/>
    </reaction>
</comment>
<evidence type="ECO:0000256" key="2">
    <source>
        <dbReference type="ARBA" id="ARBA00004752"/>
    </source>
</evidence>
<feature type="transmembrane region" description="Helical" evidence="21">
    <location>
        <begin position="142"/>
        <end position="162"/>
    </location>
</feature>
<dbReference type="InterPro" id="IPR013437">
    <property type="entry name" value="FtsW"/>
</dbReference>
<protein>
    <recommendedName>
        <fullName evidence="17">Probable peptidoglycan glycosyltransferase FtsW</fullName>
        <ecNumber evidence="19">2.4.99.28</ecNumber>
    </recommendedName>
    <alternativeName>
        <fullName evidence="18">Cell division protein FtsW</fullName>
    </alternativeName>
    <alternativeName>
        <fullName evidence="15">Cell wall polymerase</fullName>
    </alternativeName>
    <alternativeName>
        <fullName evidence="14">Peptidoglycan polymerase</fullName>
    </alternativeName>
</protein>
<dbReference type="PANTHER" id="PTHR30474:SF2">
    <property type="entry name" value="PEPTIDOGLYCAN GLYCOSYLTRANSFERASE FTSW-RELATED"/>
    <property type="match status" value="1"/>
</dbReference>
<evidence type="ECO:0000256" key="17">
    <source>
        <dbReference type="ARBA" id="ARBA00041185"/>
    </source>
</evidence>
<dbReference type="PANTHER" id="PTHR30474">
    <property type="entry name" value="CELL CYCLE PROTEIN"/>
    <property type="match status" value="1"/>
</dbReference>
<keyword evidence="3" id="KW-1003">Cell membrane</keyword>
<evidence type="ECO:0000256" key="15">
    <source>
        <dbReference type="ARBA" id="ARBA00033270"/>
    </source>
</evidence>
<keyword evidence="4 22" id="KW-0132">Cell division</keyword>
<keyword evidence="7 21" id="KW-0812">Transmembrane</keyword>
<evidence type="ECO:0000256" key="11">
    <source>
        <dbReference type="ARBA" id="ARBA00023136"/>
    </source>
</evidence>
<keyword evidence="12" id="KW-0131">Cell cycle</keyword>
<proteinExistence type="inferred from homology"/>
<keyword evidence="5" id="KW-0328">Glycosyltransferase</keyword>
<reference evidence="23" key="2">
    <citation type="submission" date="2011-03" db="EMBL/GenBank/DDBJ databases">
        <title>The complete genome of Desulfobacca acetoxidans DSM 11109.</title>
        <authorList>
            <consortium name="US DOE Joint Genome Institute (JGI-PGF)"/>
            <person name="Lucas S."/>
            <person name="Copeland A."/>
            <person name="Lapidus A."/>
            <person name="Bruce D."/>
            <person name="Goodwin L."/>
            <person name="Pitluck S."/>
            <person name="Peters L."/>
            <person name="Kyrpides N."/>
            <person name="Mavromatis K."/>
            <person name="Ivanova N."/>
            <person name="Ovchinnikova G."/>
            <person name="Teshima H."/>
            <person name="Detter J.C."/>
            <person name="Han C."/>
            <person name="Land M."/>
            <person name="Hauser L."/>
            <person name="Markowitz V."/>
            <person name="Cheng J.-F."/>
            <person name="Hugenholtz P."/>
            <person name="Woyke T."/>
            <person name="Wu D."/>
            <person name="Spring S."/>
            <person name="Schueler E."/>
            <person name="Brambilla E."/>
            <person name="Klenk H.-P."/>
            <person name="Eisen J.A."/>
        </authorList>
    </citation>
    <scope>NUCLEOTIDE SEQUENCE [LARGE SCALE GENOMIC DNA]</scope>
    <source>
        <strain evidence="23">ATCC 700848 / DSM 11109 / ASRB2</strain>
    </source>
</reference>
<feature type="transmembrane region" description="Helical" evidence="21">
    <location>
        <begin position="15"/>
        <end position="34"/>
    </location>
</feature>
<keyword evidence="13" id="KW-0961">Cell wall biogenesis/degradation</keyword>
<evidence type="ECO:0000256" key="14">
    <source>
        <dbReference type="ARBA" id="ARBA00032370"/>
    </source>
</evidence>
<evidence type="ECO:0000256" key="21">
    <source>
        <dbReference type="SAM" id="Phobius"/>
    </source>
</evidence>
<accession>F2NG71</accession>
<evidence type="ECO:0000256" key="16">
    <source>
        <dbReference type="ARBA" id="ARBA00038053"/>
    </source>
</evidence>
<evidence type="ECO:0000256" key="12">
    <source>
        <dbReference type="ARBA" id="ARBA00023306"/>
    </source>
</evidence>
<keyword evidence="6" id="KW-0808">Transferase</keyword>
<evidence type="ECO:0000256" key="9">
    <source>
        <dbReference type="ARBA" id="ARBA00022984"/>
    </source>
</evidence>
<feature type="transmembrane region" description="Helical" evidence="21">
    <location>
        <begin position="344"/>
        <end position="365"/>
    </location>
</feature>
<evidence type="ECO:0000256" key="3">
    <source>
        <dbReference type="ARBA" id="ARBA00022475"/>
    </source>
</evidence>
<dbReference type="GO" id="GO:0015648">
    <property type="term" value="F:lipid-linked peptidoglycan transporter activity"/>
    <property type="evidence" value="ECO:0007669"/>
    <property type="project" value="TreeGrafter"/>
</dbReference>
<feature type="transmembrane region" description="Helical" evidence="21">
    <location>
        <begin position="270"/>
        <end position="296"/>
    </location>
</feature>
<evidence type="ECO:0000256" key="13">
    <source>
        <dbReference type="ARBA" id="ARBA00023316"/>
    </source>
</evidence>
<dbReference type="OrthoDB" id="9768187at2"/>
<dbReference type="STRING" id="880072.Desac_0598"/>
<keyword evidence="10 21" id="KW-1133">Transmembrane helix</keyword>
<organism evidence="22 23">
    <name type="scientific">Desulfobacca acetoxidans (strain ATCC 700848 / DSM 11109 / ASRB2)</name>
    <dbReference type="NCBI Taxonomy" id="880072"/>
    <lineage>
        <taxon>Bacteria</taxon>
        <taxon>Pseudomonadati</taxon>
        <taxon>Thermodesulfobacteriota</taxon>
        <taxon>Desulfobaccia</taxon>
        <taxon>Desulfobaccales</taxon>
        <taxon>Desulfobaccaceae</taxon>
        <taxon>Desulfobacca</taxon>
    </lineage>
</organism>
<feature type="transmembrane region" description="Helical" evidence="21">
    <location>
        <begin position="192"/>
        <end position="209"/>
    </location>
</feature>
<dbReference type="Proteomes" id="UP000000483">
    <property type="component" value="Chromosome"/>
</dbReference>
<evidence type="ECO:0000256" key="18">
    <source>
        <dbReference type="ARBA" id="ARBA00041418"/>
    </source>
</evidence>
<feature type="transmembrane region" description="Helical" evidence="21">
    <location>
        <begin position="55"/>
        <end position="73"/>
    </location>
</feature>
<comment type="similarity">
    <text evidence="16">Belongs to the SEDS family. FtsW subfamily.</text>
</comment>
<keyword evidence="8" id="KW-0133">Cell shape</keyword>
<evidence type="ECO:0000256" key="1">
    <source>
        <dbReference type="ARBA" id="ARBA00004651"/>
    </source>
</evidence>
<comment type="subcellular location">
    <subcellularLocation>
        <location evidence="1">Cell membrane</location>
        <topology evidence="1">Multi-pass membrane protein</topology>
    </subcellularLocation>
</comment>
<feature type="transmembrane region" description="Helical" evidence="21">
    <location>
        <begin position="79"/>
        <end position="103"/>
    </location>
</feature>
<evidence type="ECO:0000256" key="4">
    <source>
        <dbReference type="ARBA" id="ARBA00022618"/>
    </source>
</evidence>
<dbReference type="EMBL" id="CP002629">
    <property type="protein sequence ID" value="AEB08484.1"/>
    <property type="molecule type" value="Genomic_DNA"/>
</dbReference>
<dbReference type="InterPro" id="IPR001182">
    <property type="entry name" value="FtsW/RodA"/>
</dbReference>
<dbReference type="GO" id="GO:0051301">
    <property type="term" value="P:cell division"/>
    <property type="evidence" value="ECO:0007669"/>
    <property type="project" value="UniProtKB-KW"/>
</dbReference>
<dbReference type="HOGENOM" id="CLU_029243_0_1_7"/>
<reference evidence="22 23" key="1">
    <citation type="journal article" date="2011" name="Stand. Genomic Sci.">
        <title>Complete genome sequence of the acetate-degrading sulfate reducer Desulfobacca acetoxidans type strain (ASRB2).</title>
        <authorList>
            <person name="Goker M."/>
            <person name="Teshima H."/>
            <person name="Lapidus A."/>
            <person name="Nolan M."/>
            <person name="Lucas S."/>
            <person name="Hammon N."/>
            <person name="Deshpande S."/>
            <person name="Cheng J.F."/>
            <person name="Tapia R."/>
            <person name="Han C."/>
            <person name="Goodwin L."/>
            <person name="Pitluck S."/>
            <person name="Huntemann M."/>
            <person name="Liolios K."/>
            <person name="Ivanova N."/>
            <person name="Pagani I."/>
            <person name="Mavromatis K."/>
            <person name="Ovchinikova G."/>
            <person name="Pati A."/>
            <person name="Chen A."/>
            <person name="Palaniappan K."/>
            <person name="Land M."/>
            <person name="Hauser L."/>
            <person name="Brambilla E.M."/>
            <person name="Rohde M."/>
            <person name="Spring S."/>
            <person name="Detter J.C."/>
            <person name="Woyke T."/>
            <person name="Bristow J."/>
            <person name="Eisen J.A."/>
            <person name="Markowitz V."/>
            <person name="Hugenholtz P."/>
            <person name="Kyrpides N.C."/>
            <person name="Klenk H.P."/>
        </authorList>
    </citation>
    <scope>NUCLEOTIDE SEQUENCE [LARGE SCALE GENOMIC DNA]</scope>
    <source>
        <strain evidence="23">ATCC 700848 / DSM 11109 / ASRB2</strain>
    </source>
</reference>
<evidence type="ECO:0000256" key="20">
    <source>
        <dbReference type="ARBA" id="ARBA00049902"/>
    </source>
</evidence>
<feature type="transmembrane region" description="Helical" evidence="21">
    <location>
        <begin position="308"/>
        <end position="332"/>
    </location>
</feature>
<evidence type="ECO:0000256" key="10">
    <source>
        <dbReference type="ARBA" id="ARBA00022989"/>
    </source>
</evidence>
<dbReference type="GO" id="GO:0008360">
    <property type="term" value="P:regulation of cell shape"/>
    <property type="evidence" value="ECO:0007669"/>
    <property type="project" value="UniProtKB-KW"/>
</dbReference>
<dbReference type="KEGG" id="dao:Desac_0598"/>